<dbReference type="EMBL" id="FPKH01000001">
    <property type="protein sequence ID" value="SFX28795.1"/>
    <property type="molecule type" value="Genomic_DNA"/>
</dbReference>
<feature type="region of interest" description="Disordered" evidence="1">
    <location>
        <begin position="129"/>
        <end position="170"/>
    </location>
</feature>
<dbReference type="RefSeq" id="WP_072453348.1">
    <property type="nucleotide sequence ID" value="NZ_FPKH01000001.1"/>
</dbReference>
<feature type="compositionally biased region" description="Low complexity" evidence="1">
    <location>
        <begin position="19"/>
        <end position="35"/>
    </location>
</feature>
<feature type="compositionally biased region" description="Gly residues" evidence="1">
    <location>
        <begin position="59"/>
        <end position="71"/>
    </location>
</feature>
<accession>A0AB38C4Y2</accession>
<feature type="region of interest" description="Disordered" evidence="1">
    <location>
        <begin position="1"/>
        <end position="103"/>
    </location>
</feature>
<dbReference type="CDD" id="cd00719">
    <property type="entry name" value="GIY-YIG_SF"/>
    <property type="match status" value="1"/>
</dbReference>
<proteinExistence type="predicted"/>
<dbReference type="AlphaFoldDB" id="A0AB38C4Y2"/>
<feature type="compositionally biased region" description="Acidic residues" evidence="1">
    <location>
        <begin position="36"/>
        <end position="52"/>
    </location>
</feature>
<evidence type="ECO:0000313" key="2">
    <source>
        <dbReference type="EMBL" id="SFX28795.1"/>
    </source>
</evidence>
<reference evidence="2 3" key="1">
    <citation type="submission" date="2016-11" db="EMBL/GenBank/DDBJ databases">
        <authorList>
            <person name="Varghese N."/>
            <person name="Submissions S."/>
        </authorList>
    </citation>
    <scope>NUCLEOTIDE SEQUENCE [LARGE SCALE GENOMIC DNA]</scope>
    <source>
        <strain evidence="2 3">NFR18</strain>
    </source>
</reference>
<gene>
    <name evidence="2" type="ORF">SAMN03097694_1473</name>
</gene>
<organism evidence="2 3">
    <name type="scientific">Janthinobacterium lividum</name>
    <dbReference type="NCBI Taxonomy" id="29581"/>
    <lineage>
        <taxon>Bacteria</taxon>
        <taxon>Pseudomonadati</taxon>
        <taxon>Pseudomonadota</taxon>
        <taxon>Betaproteobacteria</taxon>
        <taxon>Burkholderiales</taxon>
        <taxon>Oxalobacteraceae</taxon>
        <taxon>Janthinobacterium</taxon>
    </lineage>
</organism>
<feature type="compositionally biased region" description="Low complexity" evidence="1">
    <location>
        <begin position="140"/>
        <end position="159"/>
    </location>
</feature>
<evidence type="ECO:0000256" key="1">
    <source>
        <dbReference type="SAM" id="MobiDB-lite"/>
    </source>
</evidence>
<dbReference type="Proteomes" id="UP000182489">
    <property type="component" value="Unassembled WGS sequence"/>
</dbReference>
<sequence length="301" mass="33328">MNEAFEMLPFGGQAGGAGEQEWLGEWSQEWSQEGTQEGEEEGEWEGEWESEWEGERARPGGGRGAMRGGGLRARPPLRGPRRPAPPRYQGQGRRPPRYPPPPLPYPPRYRGWGGYGAIYPTIYPAPYPVFGGQQEPAPYQDTGQYQDQDQGQDQGADQNPDQDDGQMQGEVPPILASTLGRVPGAAALRYQAVGAIPQAVNDANATGPGLYVIEFNTKDGRRAYSGQTDDLRRRLKQHHLCGKMMGIDMSAHDVYVAPLSSAAQRRILEKGIHSDMFTHRRGVLTNQRRELEMAVLGEMWG</sequence>
<protein>
    <recommendedName>
        <fullName evidence="4">GIY-YIG nuclease family protein</fullName>
    </recommendedName>
</protein>
<name>A0AB38C4Y2_9BURK</name>
<evidence type="ECO:0000313" key="3">
    <source>
        <dbReference type="Proteomes" id="UP000182489"/>
    </source>
</evidence>
<evidence type="ECO:0008006" key="4">
    <source>
        <dbReference type="Google" id="ProtNLM"/>
    </source>
</evidence>
<comment type="caution">
    <text evidence="2">The sequence shown here is derived from an EMBL/GenBank/DDBJ whole genome shotgun (WGS) entry which is preliminary data.</text>
</comment>